<evidence type="ECO:0000313" key="6">
    <source>
        <dbReference type="EMBL" id="ROQ00027.1"/>
    </source>
</evidence>
<dbReference type="EMBL" id="RJKX01000013">
    <property type="protein sequence ID" value="ROQ00027.1"/>
    <property type="molecule type" value="Genomic_DNA"/>
</dbReference>
<dbReference type="Proteomes" id="UP000278222">
    <property type="component" value="Unassembled WGS sequence"/>
</dbReference>
<dbReference type="OrthoDB" id="7318145at2"/>
<dbReference type="GO" id="GO:0030288">
    <property type="term" value="C:outer membrane-bounded periplasmic space"/>
    <property type="evidence" value="ECO:0007669"/>
    <property type="project" value="UniProtKB-ARBA"/>
</dbReference>
<evidence type="ECO:0000259" key="5">
    <source>
        <dbReference type="Pfam" id="PF00496"/>
    </source>
</evidence>
<dbReference type="InterPro" id="IPR039424">
    <property type="entry name" value="SBP_5"/>
</dbReference>
<comment type="subcellular location">
    <subcellularLocation>
        <location evidence="1">Periplasm</location>
    </subcellularLocation>
</comment>
<evidence type="ECO:0000256" key="1">
    <source>
        <dbReference type="ARBA" id="ARBA00004418"/>
    </source>
</evidence>
<dbReference type="PANTHER" id="PTHR30290">
    <property type="entry name" value="PERIPLASMIC BINDING COMPONENT OF ABC TRANSPORTER"/>
    <property type="match status" value="1"/>
</dbReference>
<dbReference type="InterPro" id="IPR006311">
    <property type="entry name" value="TAT_signal"/>
</dbReference>
<dbReference type="InterPro" id="IPR000914">
    <property type="entry name" value="SBP_5_dom"/>
</dbReference>
<dbReference type="CDD" id="cd08512">
    <property type="entry name" value="PBP2_NikA_DppA_OppA_like_7"/>
    <property type="match status" value="1"/>
</dbReference>
<dbReference type="RefSeq" id="WP_123689350.1">
    <property type="nucleotide sequence ID" value="NZ_AP019700.1"/>
</dbReference>
<comment type="similarity">
    <text evidence="2">Belongs to the bacterial solute-binding protein 5 family.</text>
</comment>
<sequence>MKNKVSRRHFLQGAAALGALAPFSSVAFERDGSRKILVFSGNQAVPVLDPHWRYDWSTRMIQQSVYDGLLKYVGTPPKIVPWLAEKYEASPDGKTYTFTLVRNAKFHNGDPVDAEAVRYSFQRGLKMNAGVAWMLKDFLKPENIVAVDSHTVKFTLDRPFAPFITYVPWWYIVNPKQVMANEVDGDLGKKWMTENDAGSGPFKLRRFDATSLIHMDTVPDYWNGWPMGDAKRLSGVIYRIIRESAPRKAALQRREVDIIAGVTPDDFGQLEKLPGVKLANFPGFTSFGIKFNCQVGPTADVNVRKAIAFAFDYDAVLAIHNGLAELMTSPFPTPITGHIAVPGIPRKDLDKAKEFLKKSAYPDGGFELEYVHVQGLEDPRRIGLSLLDSLRPLNIKVNIVAQPWPTMTARAGKPETAPNMMSVYVTPVGTDPDTVAFQYHRDSWGLYYGVSHYENPAVWKLIADARGETDEKKRLEMYAEIQRAIVADQPEIFGMMANRIWGMRDYLKDFEYSPVRSTSEVDFYPMWIDA</sequence>
<dbReference type="Gene3D" id="3.40.190.10">
    <property type="entry name" value="Periplasmic binding protein-like II"/>
    <property type="match status" value="1"/>
</dbReference>
<dbReference type="AlphaFoldDB" id="A0A3N1MBF4"/>
<reference evidence="6 7" key="1">
    <citation type="submission" date="2018-11" db="EMBL/GenBank/DDBJ databases">
        <title>Genomic Encyclopedia of Type Strains, Phase IV (KMG-IV): sequencing the most valuable type-strain genomes for metagenomic binning, comparative biology and taxonomic classification.</title>
        <authorList>
            <person name="Goeker M."/>
        </authorList>
    </citation>
    <scope>NUCLEOTIDE SEQUENCE [LARGE SCALE GENOMIC DNA]</scope>
    <source>
        <strain evidence="6 7">DSM 5900</strain>
    </source>
</reference>
<evidence type="ECO:0000256" key="2">
    <source>
        <dbReference type="ARBA" id="ARBA00005695"/>
    </source>
</evidence>
<accession>A0A3N1MBF4</accession>
<organism evidence="6 7">
    <name type="scientific">Stella humosa</name>
    <dbReference type="NCBI Taxonomy" id="94"/>
    <lineage>
        <taxon>Bacteria</taxon>
        <taxon>Pseudomonadati</taxon>
        <taxon>Pseudomonadota</taxon>
        <taxon>Alphaproteobacteria</taxon>
        <taxon>Rhodospirillales</taxon>
        <taxon>Stellaceae</taxon>
        <taxon>Stella</taxon>
    </lineage>
</organism>
<dbReference type="GO" id="GO:0043190">
    <property type="term" value="C:ATP-binding cassette (ABC) transporter complex"/>
    <property type="evidence" value="ECO:0007669"/>
    <property type="project" value="InterPro"/>
</dbReference>
<dbReference type="PIRSF" id="PIRSF002741">
    <property type="entry name" value="MppA"/>
    <property type="match status" value="1"/>
</dbReference>
<evidence type="ECO:0000256" key="4">
    <source>
        <dbReference type="ARBA" id="ARBA00022729"/>
    </source>
</evidence>
<dbReference type="PANTHER" id="PTHR30290:SF9">
    <property type="entry name" value="OLIGOPEPTIDE-BINDING PROTEIN APPA"/>
    <property type="match status" value="1"/>
</dbReference>
<dbReference type="InterPro" id="IPR030678">
    <property type="entry name" value="Peptide/Ni-bd"/>
</dbReference>
<evidence type="ECO:0000256" key="3">
    <source>
        <dbReference type="ARBA" id="ARBA00022448"/>
    </source>
</evidence>
<keyword evidence="3" id="KW-0813">Transport</keyword>
<dbReference type="Pfam" id="PF00496">
    <property type="entry name" value="SBP_bac_5"/>
    <property type="match status" value="1"/>
</dbReference>
<dbReference type="NCBIfam" id="TIGR01409">
    <property type="entry name" value="TAT_signal_seq"/>
    <property type="match status" value="1"/>
</dbReference>
<dbReference type="PROSITE" id="PS51318">
    <property type="entry name" value="TAT"/>
    <property type="match status" value="1"/>
</dbReference>
<keyword evidence="7" id="KW-1185">Reference proteome</keyword>
<name>A0A3N1MBF4_9PROT</name>
<dbReference type="GO" id="GO:1904680">
    <property type="term" value="F:peptide transmembrane transporter activity"/>
    <property type="evidence" value="ECO:0007669"/>
    <property type="project" value="TreeGrafter"/>
</dbReference>
<dbReference type="Gene3D" id="3.90.76.10">
    <property type="entry name" value="Dipeptide-binding Protein, Domain 1"/>
    <property type="match status" value="1"/>
</dbReference>
<dbReference type="Gene3D" id="3.10.105.10">
    <property type="entry name" value="Dipeptide-binding Protein, Domain 3"/>
    <property type="match status" value="1"/>
</dbReference>
<evidence type="ECO:0000313" key="7">
    <source>
        <dbReference type="Proteomes" id="UP000278222"/>
    </source>
</evidence>
<dbReference type="GO" id="GO:0015833">
    <property type="term" value="P:peptide transport"/>
    <property type="evidence" value="ECO:0007669"/>
    <property type="project" value="TreeGrafter"/>
</dbReference>
<dbReference type="InterPro" id="IPR019546">
    <property type="entry name" value="TAT_signal_bac_arc"/>
</dbReference>
<feature type="domain" description="Solute-binding protein family 5" evidence="5">
    <location>
        <begin position="78"/>
        <end position="437"/>
    </location>
</feature>
<comment type="caution">
    <text evidence="6">The sequence shown here is derived from an EMBL/GenBank/DDBJ whole genome shotgun (WGS) entry which is preliminary data.</text>
</comment>
<keyword evidence="4" id="KW-0732">Signal</keyword>
<dbReference type="SUPFAM" id="SSF53850">
    <property type="entry name" value="Periplasmic binding protein-like II"/>
    <property type="match status" value="1"/>
</dbReference>
<protein>
    <submittedName>
        <fullName evidence="6">Peptide/nickel transport system substrate-binding protein</fullName>
    </submittedName>
</protein>
<proteinExistence type="inferred from homology"/>
<gene>
    <name evidence="6" type="ORF">EDC65_1822</name>
</gene>